<name>A0AAD7CTK9_MYCRO</name>
<dbReference type="Proteomes" id="UP001221757">
    <property type="component" value="Unassembled WGS sequence"/>
</dbReference>
<dbReference type="AlphaFoldDB" id="A0AAD7CTK9"/>
<evidence type="ECO:0000313" key="2">
    <source>
        <dbReference type="Proteomes" id="UP001221757"/>
    </source>
</evidence>
<comment type="caution">
    <text evidence="1">The sequence shown here is derived from an EMBL/GenBank/DDBJ whole genome shotgun (WGS) entry which is preliminary data.</text>
</comment>
<proteinExistence type="predicted"/>
<evidence type="ECO:0000313" key="1">
    <source>
        <dbReference type="EMBL" id="KAJ7662904.1"/>
    </source>
</evidence>
<dbReference type="EMBL" id="JARKIE010000237">
    <property type="protein sequence ID" value="KAJ7662904.1"/>
    <property type="molecule type" value="Genomic_DNA"/>
</dbReference>
<keyword evidence="2" id="KW-1185">Reference proteome</keyword>
<reference evidence="1" key="1">
    <citation type="submission" date="2023-03" db="EMBL/GenBank/DDBJ databases">
        <title>Massive genome expansion in bonnet fungi (Mycena s.s.) driven by repeated elements and novel gene families across ecological guilds.</title>
        <authorList>
            <consortium name="Lawrence Berkeley National Laboratory"/>
            <person name="Harder C.B."/>
            <person name="Miyauchi S."/>
            <person name="Viragh M."/>
            <person name="Kuo A."/>
            <person name="Thoen E."/>
            <person name="Andreopoulos B."/>
            <person name="Lu D."/>
            <person name="Skrede I."/>
            <person name="Drula E."/>
            <person name="Henrissat B."/>
            <person name="Morin E."/>
            <person name="Kohler A."/>
            <person name="Barry K."/>
            <person name="LaButti K."/>
            <person name="Morin E."/>
            <person name="Salamov A."/>
            <person name="Lipzen A."/>
            <person name="Mereny Z."/>
            <person name="Hegedus B."/>
            <person name="Baldrian P."/>
            <person name="Stursova M."/>
            <person name="Weitz H."/>
            <person name="Taylor A."/>
            <person name="Grigoriev I.V."/>
            <person name="Nagy L.G."/>
            <person name="Martin F."/>
            <person name="Kauserud H."/>
        </authorList>
    </citation>
    <scope>NUCLEOTIDE SEQUENCE</scope>
    <source>
        <strain evidence="1">CBHHK067</strain>
    </source>
</reference>
<sequence length="169" mass="18669">MCALAQVQVCIAAVSNRTIDDVNGDSITGLLPAYDSNCRNPWHTDGNCSACFMKPDPSQVFDRTWHDTRQKNERESPACHHTAYGYVRTAINFFYIVPNTVPHSFTAVSLTFTIDSTSHGSYGHVPDASSDTLYVVLVLAAEGVTNEPHTLVARTVQPSLFIFDYAMYT</sequence>
<accession>A0AAD7CTK9</accession>
<gene>
    <name evidence="1" type="ORF">B0H17DRAFT_952932</name>
</gene>
<organism evidence="1 2">
    <name type="scientific">Mycena rosella</name>
    <name type="common">Pink bonnet</name>
    <name type="synonym">Agaricus rosellus</name>
    <dbReference type="NCBI Taxonomy" id="1033263"/>
    <lineage>
        <taxon>Eukaryota</taxon>
        <taxon>Fungi</taxon>
        <taxon>Dikarya</taxon>
        <taxon>Basidiomycota</taxon>
        <taxon>Agaricomycotina</taxon>
        <taxon>Agaricomycetes</taxon>
        <taxon>Agaricomycetidae</taxon>
        <taxon>Agaricales</taxon>
        <taxon>Marasmiineae</taxon>
        <taxon>Mycenaceae</taxon>
        <taxon>Mycena</taxon>
    </lineage>
</organism>
<protein>
    <submittedName>
        <fullName evidence="1">Uncharacterized protein</fullName>
    </submittedName>
</protein>